<name>A0A4R3QGF5_RHISU</name>
<accession>A0A4R3QGF5</accession>
<reference evidence="1 2" key="1">
    <citation type="submission" date="2019-03" db="EMBL/GenBank/DDBJ databases">
        <title>Genomic Encyclopedia of Type Strains, Phase IV (KMG-V): Genome sequencing to study the core and pangenomes of soil and plant-associated prokaryotes.</title>
        <authorList>
            <person name="Whitman W."/>
        </authorList>
    </citation>
    <scope>NUCLEOTIDE SEQUENCE [LARGE SCALE GENOMIC DNA]</scope>
    <source>
        <strain evidence="1 2">Hc14</strain>
    </source>
</reference>
<dbReference type="AlphaFoldDB" id="A0A4R3QGF5"/>
<evidence type="ECO:0000313" key="2">
    <source>
        <dbReference type="Proteomes" id="UP000294576"/>
    </source>
</evidence>
<gene>
    <name evidence="1" type="ORF">EV132_1027</name>
</gene>
<dbReference type="Proteomes" id="UP000294576">
    <property type="component" value="Unassembled WGS sequence"/>
</dbReference>
<dbReference type="RefSeq" id="WP_132559087.1">
    <property type="nucleotide sequence ID" value="NZ_SMBH01000002.1"/>
</dbReference>
<comment type="caution">
    <text evidence="1">The sequence shown here is derived from an EMBL/GenBank/DDBJ whole genome shotgun (WGS) entry which is preliminary data.</text>
</comment>
<evidence type="ECO:0000313" key="1">
    <source>
        <dbReference type="EMBL" id="TCU18782.1"/>
    </source>
</evidence>
<organism evidence="1 2">
    <name type="scientific">Rhizobium sullae</name>
    <name type="common">Rhizobium hedysari</name>
    <dbReference type="NCBI Taxonomy" id="50338"/>
    <lineage>
        <taxon>Bacteria</taxon>
        <taxon>Pseudomonadati</taxon>
        <taxon>Pseudomonadota</taxon>
        <taxon>Alphaproteobacteria</taxon>
        <taxon>Hyphomicrobiales</taxon>
        <taxon>Rhizobiaceae</taxon>
        <taxon>Rhizobium/Agrobacterium group</taxon>
        <taxon>Rhizobium</taxon>
    </lineage>
</organism>
<sequence length="442" mass="50283">MDETYQMIGCIHFETDSYAISIPVLHKQRSNYVYIPKTDHHFIVTDFYEIEELGYKVYYLAEKRPISICQKTPIPIIEAGHAYILEADWTDAEICANHPRLGREAVKAFISLRTRMAAKSAKVAHGEVESAIQDLLAEPVRSRYWISKFAALVRSAFESGQPPEFLVRMMDDARFKWIEKYSTKTSLKLVTQLMEIPNLALKAGAAKRVLLKRFEGILGTKGIFVPSGELIAYEQLFPEGILPAIRADAEDQYDYWRRGSQIGKMVNDQMYALLNPADGTQSRKHEPARWSIAELDRVLSFFTVLGGDDHLMEQAAGFFHPLYDVLLSDLQASTSNRYEWTSALSGRVSERFLYGLSEITDIVPVNRAPETDEWMRIIGAVLESFRKLIVLAKIIRPPLRKKNGDEVAFEGLDHALFDALRKVYITKNPAAINSLLQVHHLK</sequence>
<dbReference type="EMBL" id="SMBH01000002">
    <property type="protein sequence ID" value="TCU18782.1"/>
    <property type="molecule type" value="Genomic_DNA"/>
</dbReference>
<protein>
    <submittedName>
        <fullName evidence="1">Uncharacterized protein</fullName>
    </submittedName>
</protein>
<proteinExistence type="predicted"/>